<dbReference type="PANTHER" id="PTHR43646">
    <property type="entry name" value="GLYCOSYLTRANSFERASE"/>
    <property type="match status" value="1"/>
</dbReference>
<keyword evidence="4 8" id="KW-0808">Transferase</keyword>
<name>A0A239K150_9BURK</name>
<comment type="subcellular location">
    <subcellularLocation>
        <location evidence="1">Cell membrane</location>
    </subcellularLocation>
</comment>
<accession>A0A239K150</accession>
<dbReference type="Gene3D" id="3.90.550.10">
    <property type="entry name" value="Spore Coat Polysaccharide Biosynthesis Protein SpsA, Chain A"/>
    <property type="match status" value="1"/>
</dbReference>
<dbReference type="InterPro" id="IPR001173">
    <property type="entry name" value="Glyco_trans_2-like"/>
</dbReference>
<gene>
    <name evidence="8" type="ORF">SAMN06265795_11482</name>
</gene>
<feature type="domain" description="Glycosyltransferase 2-like" evidence="7">
    <location>
        <begin position="48"/>
        <end position="197"/>
    </location>
</feature>
<dbReference type="PANTHER" id="PTHR43646:SF2">
    <property type="entry name" value="GLYCOSYLTRANSFERASE 2-LIKE DOMAIN-CONTAINING PROTEIN"/>
    <property type="match status" value="1"/>
</dbReference>
<keyword evidence="6" id="KW-0812">Transmembrane</keyword>
<keyword evidence="9" id="KW-1185">Reference proteome</keyword>
<keyword evidence="5 6" id="KW-0472">Membrane</keyword>
<dbReference type="InterPro" id="IPR029044">
    <property type="entry name" value="Nucleotide-diphossugar_trans"/>
</dbReference>
<dbReference type="Proteomes" id="UP000198284">
    <property type="component" value="Unassembled WGS sequence"/>
</dbReference>
<feature type="transmembrane region" description="Helical" evidence="6">
    <location>
        <begin position="278"/>
        <end position="298"/>
    </location>
</feature>
<protein>
    <submittedName>
        <fullName evidence="8">Glycosyltransferase, catalytic subunit of cellulose synthase and poly-beta-1,6-N-acetylglucosamine synthase</fullName>
    </submittedName>
</protein>
<evidence type="ECO:0000256" key="2">
    <source>
        <dbReference type="ARBA" id="ARBA00022475"/>
    </source>
</evidence>
<evidence type="ECO:0000256" key="5">
    <source>
        <dbReference type="ARBA" id="ARBA00023136"/>
    </source>
</evidence>
<dbReference type="RefSeq" id="WP_089400701.1">
    <property type="nucleotide sequence ID" value="NZ_FZOT01000014.1"/>
</dbReference>
<evidence type="ECO:0000259" key="7">
    <source>
        <dbReference type="Pfam" id="PF00535"/>
    </source>
</evidence>
<evidence type="ECO:0000256" key="3">
    <source>
        <dbReference type="ARBA" id="ARBA00022676"/>
    </source>
</evidence>
<keyword evidence="6" id="KW-1133">Transmembrane helix</keyword>
<dbReference type="GO" id="GO:0005886">
    <property type="term" value="C:plasma membrane"/>
    <property type="evidence" value="ECO:0007669"/>
    <property type="project" value="UniProtKB-SubCell"/>
</dbReference>
<evidence type="ECO:0000313" key="9">
    <source>
        <dbReference type="Proteomes" id="UP000198284"/>
    </source>
</evidence>
<feature type="transmembrane region" description="Helical" evidence="6">
    <location>
        <begin position="336"/>
        <end position="354"/>
    </location>
</feature>
<feature type="transmembrane region" description="Helical" evidence="6">
    <location>
        <begin position="310"/>
        <end position="329"/>
    </location>
</feature>
<dbReference type="EMBL" id="FZOT01000014">
    <property type="protein sequence ID" value="SNT11745.1"/>
    <property type="molecule type" value="Genomic_DNA"/>
</dbReference>
<keyword evidence="3" id="KW-0328">Glycosyltransferase</keyword>
<reference evidence="8 9" key="1">
    <citation type="submission" date="2017-06" db="EMBL/GenBank/DDBJ databases">
        <authorList>
            <person name="Kim H.J."/>
            <person name="Triplett B.A."/>
        </authorList>
    </citation>
    <scope>NUCLEOTIDE SEQUENCE [LARGE SCALE GENOMIC DNA]</scope>
    <source>
        <strain evidence="8 9">U15</strain>
    </source>
</reference>
<evidence type="ECO:0000256" key="4">
    <source>
        <dbReference type="ARBA" id="ARBA00022679"/>
    </source>
</evidence>
<sequence>MTFLFWLSFIALVVAVASSVELMLGAGKLRHLRDVRPDETATPLPPVSIVFSALNEAHTIEPALRSVLALDYPALEIIVINDRSTDATPAILERMASGEPRLKVVHVDTLPEGWLGKNHALHRGSQAASGDYLLFTDADVVFERTTLRRAVAHCLEERLDHLTVFPDTPVKDRLLAMLMLNFGVTFMLRFKPWKVRDSAGHFLGLGAFNLVKTSAYRDAGGHAAIAMQVLDDLMLGRVMKEKGCRQDVMLGTGLVSVAWYHSAAEMFRGMEKNLFAGFDYRLSLLGAATVLVLLIRVWPWAGLVVTHGSAWWMNLATVLLEFGVFLASARLAGYPLGALLYLPVVNLISLAMWWRASLLTLSRGGITWRGTFYSLGQLRRRS</sequence>
<dbReference type="GO" id="GO:0016757">
    <property type="term" value="F:glycosyltransferase activity"/>
    <property type="evidence" value="ECO:0007669"/>
    <property type="project" value="UniProtKB-KW"/>
</dbReference>
<keyword evidence="2" id="KW-1003">Cell membrane</keyword>
<organism evidence="8 9">
    <name type="scientific">Noviherbaspirillum humi</name>
    <dbReference type="NCBI Taxonomy" id="1688639"/>
    <lineage>
        <taxon>Bacteria</taxon>
        <taxon>Pseudomonadati</taxon>
        <taxon>Pseudomonadota</taxon>
        <taxon>Betaproteobacteria</taxon>
        <taxon>Burkholderiales</taxon>
        <taxon>Oxalobacteraceae</taxon>
        <taxon>Noviherbaspirillum</taxon>
    </lineage>
</organism>
<evidence type="ECO:0000256" key="6">
    <source>
        <dbReference type="SAM" id="Phobius"/>
    </source>
</evidence>
<dbReference type="Pfam" id="PF00535">
    <property type="entry name" value="Glycos_transf_2"/>
    <property type="match status" value="1"/>
</dbReference>
<dbReference type="OrthoDB" id="276604at2"/>
<dbReference type="SUPFAM" id="SSF53448">
    <property type="entry name" value="Nucleotide-diphospho-sugar transferases"/>
    <property type="match status" value="1"/>
</dbReference>
<proteinExistence type="predicted"/>
<evidence type="ECO:0000313" key="8">
    <source>
        <dbReference type="EMBL" id="SNT11745.1"/>
    </source>
</evidence>
<dbReference type="AlphaFoldDB" id="A0A239K150"/>
<evidence type="ECO:0000256" key="1">
    <source>
        <dbReference type="ARBA" id="ARBA00004236"/>
    </source>
</evidence>